<keyword evidence="14" id="KW-1185">Reference proteome</keyword>
<feature type="coiled-coil region" evidence="10">
    <location>
        <begin position="492"/>
        <end position="519"/>
    </location>
</feature>
<evidence type="ECO:0000256" key="9">
    <source>
        <dbReference type="RuleBase" id="RU000394"/>
    </source>
</evidence>
<feature type="compositionally biased region" description="Low complexity" evidence="11">
    <location>
        <begin position="769"/>
        <end position="780"/>
    </location>
</feature>
<keyword evidence="5 8" id="KW-0067">ATP-binding</keyword>
<dbReference type="PROSITE" id="PS50067">
    <property type="entry name" value="KINESIN_MOTOR_2"/>
    <property type="match status" value="1"/>
</dbReference>
<feature type="region of interest" description="Disordered" evidence="11">
    <location>
        <begin position="657"/>
        <end position="701"/>
    </location>
</feature>
<dbReference type="SMART" id="SM00129">
    <property type="entry name" value="KISc"/>
    <property type="match status" value="1"/>
</dbReference>
<keyword evidence="4 8" id="KW-0547">Nucleotide-binding</keyword>
<keyword evidence="7 8" id="KW-0505">Motor protein</keyword>
<keyword evidence="2" id="KW-0963">Cytoplasm</keyword>
<evidence type="ECO:0000259" key="12">
    <source>
        <dbReference type="PROSITE" id="PS50067"/>
    </source>
</evidence>
<feature type="region of interest" description="Disordered" evidence="11">
    <location>
        <begin position="890"/>
        <end position="911"/>
    </location>
</feature>
<protein>
    <recommendedName>
        <fullName evidence="9">Kinesin-like protein</fullName>
    </recommendedName>
</protein>
<dbReference type="Gene3D" id="3.40.850.10">
    <property type="entry name" value="Kinesin motor domain"/>
    <property type="match status" value="1"/>
</dbReference>
<feature type="region of interest" description="Disordered" evidence="11">
    <location>
        <begin position="713"/>
        <end position="834"/>
    </location>
</feature>
<dbReference type="GO" id="GO:0005875">
    <property type="term" value="C:microtubule associated complex"/>
    <property type="evidence" value="ECO:0007669"/>
    <property type="project" value="TreeGrafter"/>
</dbReference>
<evidence type="ECO:0000256" key="3">
    <source>
        <dbReference type="ARBA" id="ARBA00022701"/>
    </source>
</evidence>
<comment type="similarity">
    <text evidence="8 9">Belongs to the TRAFAC class myosin-kinesin ATPase superfamily. Kinesin family.</text>
</comment>
<dbReference type="Proteomes" id="UP000193642">
    <property type="component" value="Unassembled WGS sequence"/>
</dbReference>
<dbReference type="InterPro" id="IPR027640">
    <property type="entry name" value="Kinesin-like_fam"/>
</dbReference>
<dbReference type="GO" id="GO:0005874">
    <property type="term" value="C:microtubule"/>
    <property type="evidence" value="ECO:0007669"/>
    <property type="project" value="UniProtKB-KW"/>
</dbReference>
<feature type="binding site" evidence="8">
    <location>
        <begin position="108"/>
        <end position="115"/>
    </location>
    <ligand>
        <name>ATP</name>
        <dbReference type="ChEBI" id="CHEBI:30616"/>
    </ligand>
</feature>
<comment type="subcellular location">
    <subcellularLocation>
        <location evidence="1">Cytoplasm</location>
    </subcellularLocation>
</comment>
<dbReference type="InterPro" id="IPR027417">
    <property type="entry name" value="P-loop_NTPase"/>
</dbReference>
<evidence type="ECO:0000256" key="7">
    <source>
        <dbReference type="ARBA" id="ARBA00023175"/>
    </source>
</evidence>
<name>A0A1Y2CAN7_9FUNG</name>
<evidence type="ECO:0000313" key="13">
    <source>
        <dbReference type="EMBL" id="ORY44103.1"/>
    </source>
</evidence>
<evidence type="ECO:0000256" key="10">
    <source>
        <dbReference type="SAM" id="Coils"/>
    </source>
</evidence>
<organism evidence="13 14">
    <name type="scientific">Rhizoclosmatium globosum</name>
    <dbReference type="NCBI Taxonomy" id="329046"/>
    <lineage>
        <taxon>Eukaryota</taxon>
        <taxon>Fungi</taxon>
        <taxon>Fungi incertae sedis</taxon>
        <taxon>Chytridiomycota</taxon>
        <taxon>Chytridiomycota incertae sedis</taxon>
        <taxon>Chytridiomycetes</taxon>
        <taxon>Chytridiales</taxon>
        <taxon>Chytriomycetaceae</taxon>
        <taxon>Rhizoclosmatium</taxon>
    </lineage>
</organism>
<proteinExistence type="inferred from homology"/>
<evidence type="ECO:0000256" key="2">
    <source>
        <dbReference type="ARBA" id="ARBA00022490"/>
    </source>
</evidence>
<evidence type="ECO:0000256" key="4">
    <source>
        <dbReference type="ARBA" id="ARBA00022741"/>
    </source>
</evidence>
<dbReference type="GO" id="GO:0008017">
    <property type="term" value="F:microtubule binding"/>
    <property type="evidence" value="ECO:0007669"/>
    <property type="project" value="InterPro"/>
</dbReference>
<dbReference type="STRING" id="329046.A0A1Y2CAN7"/>
<evidence type="ECO:0000256" key="1">
    <source>
        <dbReference type="ARBA" id="ARBA00004496"/>
    </source>
</evidence>
<comment type="caution">
    <text evidence="13">The sequence shown here is derived from an EMBL/GenBank/DDBJ whole genome shotgun (WGS) entry which is preliminary data.</text>
</comment>
<dbReference type="PRINTS" id="PR00380">
    <property type="entry name" value="KINESINHEAVY"/>
</dbReference>
<evidence type="ECO:0000313" key="14">
    <source>
        <dbReference type="Proteomes" id="UP000193642"/>
    </source>
</evidence>
<gene>
    <name evidence="13" type="ORF">BCR33DRAFT_785344</name>
</gene>
<feature type="region of interest" description="Disordered" evidence="11">
    <location>
        <begin position="399"/>
        <end position="423"/>
    </location>
</feature>
<dbReference type="GO" id="GO:0007052">
    <property type="term" value="P:mitotic spindle organization"/>
    <property type="evidence" value="ECO:0007669"/>
    <property type="project" value="TreeGrafter"/>
</dbReference>
<feature type="domain" description="Kinesin motor" evidence="12">
    <location>
        <begin position="16"/>
        <end position="361"/>
    </location>
</feature>
<dbReference type="AlphaFoldDB" id="A0A1Y2CAN7"/>
<sequence length="950" mass="104044">MASAFPAVPPKSTVSSILVALRIRPLTTKESKESTIAVIKPISKTSLSVTDFSDAQDVLRQDRPREKTYDFDCVFSETASQVNVFEGTTKGLVDFVLQGFNTTVFAYGATGAGKTYTMLGTQENPGVMPLTLEHLFSQIGKSTRAQTTNGPNAVTQSFKVTLSYLEIYNENIRDLLSGRPDYLELWEDRLRGSVVAGIERVEAKTAADVLEWLEKGNLNRTQEATGANEASSRSHAVLQIFVAKRTCNKKGQYTEQSGKLSMIDLAGSERAADTKNRGMRMIEGASINRSLLALGNCINALTEEGSNGKYVNYRDSKLTRLLKDSLGGNCKTVMIANISPTSSNFEETLNTLKYASRARAIKNKVIQQAPIPIPKPLSLTSVASKSKLIAQKSAIELTTSSTSKPKKANNAPNNVLQRLSDSNLSKPHGIQSRYMGTANGPKPSTGVSSMLGELENFLLECFQERKSLQKSANAVNMKLTAAMDKIASARKAVKQLGQNSKLEEKIARYEQKAIKLRGVKKGMVKKVDELDEKVKSISQTFPRSLDSQSQKYLEARIKGHFIEMENLKLEGAQLILEAKLKKQESEYSSFLSQLSLLETITTVQRDMLDQKHVPIPEKLLEYYSKLKQAKTNVKPMSSGSDSSSGSDATTDLLLERQNGSNSEDLSSDESVRQERQLSRQMKAEIPAVKEPPKSGLLFPRLLGKRQSSTVGESCEVVSEPATSSFRLPTLPTQPKSLVSHSQTSVKSSTDTLINSQQTLNSTKIREINKSTNSSKPNPSKQADTGTLQPQAPTSFSNSSRAASGISYCTTDDSSDDSEFSTTDSPLKPRKPVVPVQKTIATTNFPSSVPQVVKTSTAAAVTKVTHESQAKTIREARSEIQQQIREARAERQRLKQSQDLEPKQGSIALKENTRSLQLKELSKPQSDVLPQRPISEQTKKVKVVAGKGIIA</sequence>
<dbReference type="GO" id="GO:0005524">
    <property type="term" value="F:ATP binding"/>
    <property type="evidence" value="ECO:0007669"/>
    <property type="project" value="UniProtKB-UniRule"/>
</dbReference>
<dbReference type="GO" id="GO:0005737">
    <property type="term" value="C:cytoplasm"/>
    <property type="evidence" value="ECO:0007669"/>
    <property type="project" value="UniProtKB-SubCell"/>
</dbReference>
<feature type="compositionally biased region" description="Polar residues" evidence="11">
    <location>
        <begin position="781"/>
        <end position="801"/>
    </location>
</feature>
<dbReference type="GO" id="GO:0051231">
    <property type="term" value="P:spindle elongation"/>
    <property type="evidence" value="ECO:0007669"/>
    <property type="project" value="TreeGrafter"/>
</dbReference>
<evidence type="ECO:0000256" key="5">
    <source>
        <dbReference type="ARBA" id="ARBA00022840"/>
    </source>
</evidence>
<dbReference type="OrthoDB" id="3176171at2759"/>
<dbReference type="GO" id="GO:0003777">
    <property type="term" value="F:microtubule motor activity"/>
    <property type="evidence" value="ECO:0007669"/>
    <property type="project" value="InterPro"/>
</dbReference>
<feature type="compositionally biased region" description="Polar residues" evidence="11">
    <location>
        <begin position="720"/>
        <end position="762"/>
    </location>
</feature>
<keyword evidence="6 10" id="KW-0175">Coiled coil</keyword>
<dbReference type="Pfam" id="PF00225">
    <property type="entry name" value="Kinesin"/>
    <property type="match status" value="1"/>
</dbReference>
<dbReference type="EMBL" id="MCGO01000023">
    <property type="protein sequence ID" value="ORY44103.1"/>
    <property type="molecule type" value="Genomic_DNA"/>
</dbReference>
<dbReference type="PROSITE" id="PS00411">
    <property type="entry name" value="KINESIN_MOTOR_1"/>
    <property type="match status" value="1"/>
</dbReference>
<evidence type="ECO:0000256" key="11">
    <source>
        <dbReference type="SAM" id="MobiDB-lite"/>
    </source>
</evidence>
<accession>A0A1Y2CAN7</accession>
<feature type="compositionally biased region" description="Basic and acidic residues" evidence="11">
    <location>
        <begin position="890"/>
        <end position="901"/>
    </location>
</feature>
<dbReference type="InterPro" id="IPR019821">
    <property type="entry name" value="Kinesin_motor_CS"/>
</dbReference>
<dbReference type="InterPro" id="IPR036961">
    <property type="entry name" value="Kinesin_motor_dom_sf"/>
</dbReference>
<keyword evidence="3 9" id="KW-0493">Microtubule</keyword>
<evidence type="ECO:0000256" key="8">
    <source>
        <dbReference type="PROSITE-ProRule" id="PRU00283"/>
    </source>
</evidence>
<evidence type="ECO:0000256" key="6">
    <source>
        <dbReference type="ARBA" id="ARBA00023054"/>
    </source>
</evidence>
<dbReference type="PANTHER" id="PTHR47969">
    <property type="entry name" value="CHROMOSOME-ASSOCIATED KINESIN KIF4A-RELATED"/>
    <property type="match status" value="1"/>
</dbReference>
<dbReference type="FunFam" id="3.40.850.10:FF:000056">
    <property type="entry name" value="Kinesin-like protein"/>
    <property type="match status" value="1"/>
</dbReference>
<dbReference type="SUPFAM" id="SSF52540">
    <property type="entry name" value="P-loop containing nucleoside triphosphate hydrolases"/>
    <property type="match status" value="1"/>
</dbReference>
<reference evidence="13 14" key="1">
    <citation type="submission" date="2016-07" db="EMBL/GenBank/DDBJ databases">
        <title>Pervasive Adenine N6-methylation of Active Genes in Fungi.</title>
        <authorList>
            <consortium name="DOE Joint Genome Institute"/>
            <person name="Mondo S.J."/>
            <person name="Dannebaum R.O."/>
            <person name="Kuo R.C."/>
            <person name="Labutti K."/>
            <person name="Haridas S."/>
            <person name="Kuo A."/>
            <person name="Salamov A."/>
            <person name="Ahrendt S.R."/>
            <person name="Lipzen A."/>
            <person name="Sullivan W."/>
            <person name="Andreopoulos W.B."/>
            <person name="Clum A."/>
            <person name="Lindquist E."/>
            <person name="Daum C."/>
            <person name="Ramamoorthy G.K."/>
            <person name="Gryganskyi A."/>
            <person name="Culley D."/>
            <person name="Magnuson J.K."/>
            <person name="James T.Y."/>
            <person name="O'Malley M.A."/>
            <person name="Stajich J.E."/>
            <person name="Spatafora J.W."/>
            <person name="Visel A."/>
            <person name="Grigoriev I.V."/>
        </authorList>
    </citation>
    <scope>NUCLEOTIDE SEQUENCE [LARGE SCALE GENOMIC DNA]</scope>
    <source>
        <strain evidence="13 14">JEL800</strain>
    </source>
</reference>
<dbReference type="GO" id="GO:0007018">
    <property type="term" value="P:microtubule-based movement"/>
    <property type="evidence" value="ECO:0007669"/>
    <property type="project" value="InterPro"/>
</dbReference>
<dbReference type="PANTHER" id="PTHR47969:SF15">
    <property type="entry name" value="CHROMOSOME-ASSOCIATED KINESIN KIF4A-RELATED"/>
    <property type="match status" value="1"/>
</dbReference>
<dbReference type="InterPro" id="IPR001752">
    <property type="entry name" value="Kinesin_motor_dom"/>
</dbReference>